<proteinExistence type="predicted"/>
<dbReference type="InterPro" id="IPR046533">
    <property type="entry name" value="DUF6598"/>
</dbReference>
<name>M8BJ36_AEGTA</name>
<dbReference type="PANTHER" id="PTHR33065:SF214">
    <property type="entry name" value="DUF6598 DOMAIN-CONTAINING PROTEIN"/>
    <property type="match status" value="1"/>
</dbReference>
<sequence>MEEHKVDFDQHRENWEISFGKCRFDFEAVTLPSPMLFTHCAPSRIASEAVLPKTLQIYSIKIAKIKHIKWPLEVYGVVAARDYVDHKRNILFYRPRFRTQTVTKKDPYLHLTGPSCAIICLDPVHIEFQLKVKGQSRFEDRTLISRPVQIYNPFRNDWYYRDFSNYLCKIELCFEQLNWSRQVTILSVRVTHGSPFKHGGQIVCRSSPCEEDPNKEIVLFDSKYGTMNMESDETMCMDSDGYLTLLKNVVSVQGRLKVFIYTYVLPVWCDRCQWPCLVQSKGLPNKPGYMCPSQQEAI</sequence>
<protein>
    <recommendedName>
        <fullName evidence="1">DUF6598 domain-containing protein</fullName>
    </recommendedName>
</protein>
<dbReference type="AlphaFoldDB" id="M8BJ36"/>
<reference evidence="2" key="1">
    <citation type="submission" date="2015-06" db="UniProtKB">
        <authorList>
            <consortium name="EnsemblPlants"/>
        </authorList>
    </citation>
    <scope>IDENTIFICATION</scope>
</reference>
<dbReference type="EnsemblPlants" id="EMT21748">
    <property type="protein sequence ID" value="EMT21748"/>
    <property type="gene ID" value="F775_11565"/>
</dbReference>
<evidence type="ECO:0000259" key="1">
    <source>
        <dbReference type="Pfam" id="PF20241"/>
    </source>
</evidence>
<dbReference type="Pfam" id="PF20241">
    <property type="entry name" value="DUF6598"/>
    <property type="match status" value="1"/>
</dbReference>
<organism evidence="2">
    <name type="scientific">Aegilops tauschii</name>
    <name type="common">Tausch's goatgrass</name>
    <name type="synonym">Aegilops squarrosa</name>
    <dbReference type="NCBI Taxonomy" id="37682"/>
    <lineage>
        <taxon>Eukaryota</taxon>
        <taxon>Viridiplantae</taxon>
        <taxon>Streptophyta</taxon>
        <taxon>Embryophyta</taxon>
        <taxon>Tracheophyta</taxon>
        <taxon>Spermatophyta</taxon>
        <taxon>Magnoliopsida</taxon>
        <taxon>Liliopsida</taxon>
        <taxon>Poales</taxon>
        <taxon>Poaceae</taxon>
        <taxon>BOP clade</taxon>
        <taxon>Pooideae</taxon>
        <taxon>Triticodae</taxon>
        <taxon>Triticeae</taxon>
        <taxon>Triticinae</taxon>
        <taxon>Aegilops</taxon>
    </lineage>
</organism>
<dbReference type="PANTHER" id="PTHR33065">
    <property type="entry name" value="OS07G0486400 PROTEIN"/>
    <property type="match status" value="1"/>
</dbReference>
<evidence type="ECO:0000313" key="2">
    <source>
        <dbReference type="EnsemblPlants" id="EMT21748"/>
    </source>
</evidence>
<feature type="domain" description="DUF6598" evidence="1">
    <location>
        <begin position="54"/>
        <end position="258"/>
    </location>
</feature>
<accession>M8BJ36</accession>